<dbReference type="RefSeq" id="XP_011389464.1">
    <property type="nucleotide sequence ID" value="XM_011391162.1"/>
</dbReference>
<evidence type="ECO:0000256" key="1">
    <source>
        <dbReference type="SAM" id="MobiDB-lite"/>
    </source>
</evidence>
<evidence type="ECO:0000313" key="3">
    <source>
        <dbReference type="Proteomes" id="UP000000561"/>
    </source>
</evidence>
<organism evidence="2 3">
    <name type="scientific">Mycosarcoma maydis</name>
    <name type="common">Corn smut fungus</name>
    <name type="synonym">Ustilago maydis</name>
    <dbReference type="NCBI Taxonomy" id="5270"/>
    <lineage>
        <taxon>Eukaryota</taxon>
        <taxon>Fungi</taxon>
        <taxon>Dikarya</taxon>
        <taxon>Basidiomycota</taxon>
        <taxon>Ustilaginomycotina</taxon>
        <taxon>Ustilaginomycetes</taxon>
        <taxon>Ustilaginales</taxon>
        <taxon>Ustilaginaceae</taxon>
        <taxon>Mycosarcoma</taxon>
    </lineage>
</organism>
<gene>
    <name evidence="2" type="ORF">UMAG_03113</name>
</gene>
<evidence type="ECO:0000313" key="2">
    <source>
        <dbReference type="EMBL" id="KIS69142.1"/>
    </source>
</evidence>
<dbReference type="VEuPathDB" id="FungiDB:UMAG_03113"/>
<feature type="region of interest" description="Disordered" evidence="1">
    <location>
        <begin position="1663"/>
        <end position="1684"/>
    </location>
</feature>
<dbReference type="InterPro" id="IPR016024">
    <property type="entry name" value="ARM-type_fold"/>
</dbReference>
<dbReference type="EMBL" id="CM003146">
    <property type="protein sequence ID" value="KIS69142.1"/>
    <property type="molecule type" value="Genomic_DNA"/>
</dbReference>
<dbReference type="KEGG" id="uma:UMAG_03113"/>
<dbReference type="eggNOG" id="ENOG502RWXH">
    <property type="taxonomic scope" value="Eukaryota"/>
</dbReference>
<dbReference type="STRING" id="237631.A0A0D1C690"/>
<dbReference type="OMA" id="SSWHRMA"/>
<keyword evidence="3" id="KW-1185">Reference proteome</keyword>
<proteinExistence type="predicted"/>
<dbReference type="SUPFAM" id="SSF48371">
    <property type="entry name" value="ARM repeat"/>
    <property type="match status" value="1"/>
</dbReference>
<reference evidence="2 3" key="1">
    <citation type="journal article" date="2006" name="Nature">
        <title>Insights from the genome of the biotrophic fungal plant pathogen Ustilago maydis.</title>
        <authorList>
            <person name="Kamper J."/>
            <person name="Kahmann R."/>
            <person name="Bolker M."/>
            <person name="Ma L.J."/>
            <person name="Brefort T."/>
            <person name="Saville B.J."/>
            <person name="Banuett F."/>
            <person name="Kronstad J.W."/>
            <person name="Gold S.E."/>
            <person name="Muller O."/>
            <person name="Perlin M.H."/>
            <person name="Wosten H.A."/>
            <person name="de Vries R."/>
            <person name="Ruiz-Herrera J."/>
            <person name="Reynaga-Pena C.G."/>
            <person name="Snetselaar K."/>
            <person name="McCann M."/>
            <person name="Perez-Martin J."/>
            <person name="Feldbrugge M."/>
            <person name="Basse C.W."/>
            <person name="Steinberg G."/>
            <person name="Ibeas J.I."/>
            <person name="Holloman W."/>
            <person name="Guzman P."/>
            <person name="Farman M."/>
            <person name="Stajich J.E."/>
            <person name="Sentandreu R."/>
            <person name="Gonzalez-Prieto J.M."/>
            <person name="Kennell J.C."/>
            <person name="Molina L."/>
            <person name="Schirawski J."/>
            <person name="Mendoza-Mendoza A."/>
            <person name="Greilinger D."/>
            <person name="Munch K."/>
            <person name="Rossel N."/>
            <person name="Scherer M."/>
            <person name="Vranes M."/>
            <person name="Ladendorf O."/>
            <person name="Vincon V."/>
            <person name="Fuchs U."/>
            <person name="Sandrock B."/>
            <person name="Meng S."/>
            <person name="Ho E.C."/>
            <person name="Cahill M.J."/>
            <person name="Boyce K.J."/>
            <person name="Klose J."/>
            <person name="Klosterman S.J."/>
            <person name="Deelstra H.J."/>
            <person name="Ortiz-Castellanos L."/>
            <person name="Li W."/>
            <person name="Sanchez-Alonso P."/>
            <person name="Schreier P.H."/>
            <person name="Hauser-Hahn I."/>
            <person name="Vaupel M."/>
            <person name="Koopmann E."/>
            <person name="Friedrich G."/>
            <person name="Voss H."/>
            <person name="Schluter T."/>
            <person name="Margolis J."/>
            <person name="Platt D."/>
            <person name="Swimmer C."/>
            <person name="Gnirke A."/>
            <person name="Chen F."/>
            <person name="Vysotskaia V."/>
            <person name="Mannhaupt G."/>
            <person name="Guldener U."/>
            <person name="Munsterkotter M."/>
            <person name="Haase D."/>
            <person name="Oesterheld M."/>
            <person name="Mewes H.W."/>
            <person name="Mauceli E.W."/>
            <person name="DeCaprio D."/>
            <person name="Wade C.M."/>
            <person name="Butler J."/>
            <person name="Young S."/>
            <person name="Jaffe D.B."/>
            <person name="Calvo S."/>
            <person name="Nusbaum C."/>
            <person name="Galagan J."/>
            <person name="Birren B.W."/>
        </authorList>
    </citation>
    <scope>NUCLEOTIDE SEQUENCE [LARGE SCALE GENOMIC DNA]</scope>
    <source>
        <strain evidence="3">DSM 14603 / FGSC 9021 / UM521</strain>
    </source>
</reference>
<dbReference type="GeneID" id="23563674"/>
<dbReference type="OrthoDB" id="2549237at2759"/>
<dbReference type="Proteomes" id="UP000000561">
    <property type="component" value="Chromosome 7"/>
</dbReference>
<protein>
    <submittedName>
        <fullName evidence="2">Uncharacterized protein</fullName>
    </submittedName>
</protein>
<sequence length="1703" mass="192110">MVPLDIELLSRAAPVNVAEYLREQITTLSEAPVAQSLLHLVALEAVPPDVVRIWLSITKDAHSLSAALQQNSSNLARTSAIQRFGAWFRSKHWRAAWEALGGAPGIAQLFAQLSVSQVNKFTRILGRSVRGKAGQAKTEKRDVVTQLLLLLVPQLETGNDTSPTQHLKAADADNRELVHLYSALLPACTSQMVHKVLFGPQMVMTLSGDQRHLLREHPNVFVQDAAPTLPSKSRWPDQEKHLPALILAVMHNAQVDDPAKLVCFLTDAFESIFSKESARISSPTPVASLCQKLVQRRGLEPSLRMHMFQVILRILSKHTERVGPFAARLHKQALRSWSRAADMFEHILLELFHVSPSHQRQHLFCKLYKHVPPRQRWALLKLMVCPDQHASTNDLDEEQVVQQLLSCRHHLISLRVGVLLALPTPQALRLMGHLAARRLRDRVITVGRADSILGFTTAHGYLNFDMVRFELQRDLVTQERISVATAAVQDVRARVSRSSDAGVREDLARSGLHWAICSRSIELYTSTIVWMRRFVRDVTVARSLFSEGSLHKREAIQLLSGIPEVLDQHVTAVHIRDRIHDANNAIWEWFETVRKSLLEPSFSVQNTAGARLLVRPVVVERMRRIDQLQTHLGLDTNAISELVWDETVDLLIRIEKACMEPDYRRLAMYHIAGPLGTELEPSFFATDALRIRSMAGLSFVEKLFVARDALWKQHRISLNPAVARLPRGIPQGLPLHVAPSIWNLDYILARTPNCFLLNKAREVVFADSHIALQPVAQDDATRDAVKDCHQDYLFSLLLLTKAHRSKIGKRQTLEQAFVHAVGVLSHNRMTRQEAEAELRDHAFTVLVQCHKVPRFPSLYAPSRFPQLPTTQVDDRNSSIRIEWDPNKLGSPPMFAERQLETTVFDEMLSCSASLNLHDGTLCYYTSEFGGYSFRTTPYVVRARHQVSAADVALAGCRNGDHPKDKIRCIREAQIVWHLMLFDELCVRPKSDTSAITLPFPDKAHVRYPNMVLSRSFVNAMRAKMDDNSAMHHMLKHLGFQIPVSLLREFTQRLTTARREGRLSKGDQLATQFVRCLMASDRPSAALPFVLRAILDNSQDSSWHRVLLSQRFLRQLPAQDTCKAVTHLAAEILQRTASDTKSGISVSTVKMLAQILGQADVIPASVAIETLAKLLDQTDHVDVRFAALSSMLELICSRPSTHDAAAERLVPELDRFVRILAAIDETRPSESEESWKDGVLPSVYESSIMPSSDLGSMKKLPRTFQLVSETMQKSALWAPILMQRVMLPAMKRSIEVHGRWLDTFLQRHSLSVETLALPVPPTKLEMLNTLVTRHAALTPDWIVELYCKMLLFNVRPVAQVKQLRAQLKHTDHNAEKHWLAITEKPETKSIGSPPFLAEFVYGVAESAQDKNAIRQVLLARQYAICKAQEVLEAMLDDMLDSAWIDEQSFDCIMAQLRYENHGQRRTRWARDVAWELCLRPILEKVIAKVDSRRTTAWQRDPERKPRLLPDMFLYRLELLPYPQVGESILTPDEKLNKCQTFSRAVIEQVKHLVGRATPYQDELERLQGAVTDCPVHLQAAVALALGKLDTGDLTECLCIAMAIELLQTASCTECEIAAIQSMLDEWSRSEVEWIRVQLDGLVGARSGRTIKDAKLERALRQSEVGVDQADSDRDDRSDLGGSLDSWRPLSGASNVGVQYVMQNM</sequence>
<dbReference type="InParanoid" id="A0A0D1C690"/>
<accession>A0A0D1C690</accession>
<name>A0A0D1C690_MYCMD</name>